<dbReference type="CDD" id="cd01127">
    <property type="entry name" value="TrwB_TraG_TraD_VirD4"/>
    <property type="match status" value="1"/>
</dbReference>
<dbReference type="Gene3D" id="3.30.980.40">
    <property type="match status" value="1"/>
</dbReference>
<evidence type="ECO:0000256" key="2">
    <source>
        <dbReference type="ARBA" id="ARBA00022741"/>
    </source>
</evidence>
<keyword evidence="4" id="KW-0238">DNA-binding</keyword>
<dbReference type="Pfam" id="PF01580">
    <property type="entry name" value="FtsK_SpoIIIE"/>
    <property type="match status" value="1"/>
</dbReference>
<keyword evidence="7" id="KW-1133">Transmembrane helix</keyword>
<comment type="similarity">
    <text evidence="1">Belongs to the FtsK/SpoIIIE/SftA family.</text>
</comment>
<feature type="region of interest" description="Disordered" evidence="6">
    <location>
        <begin position="153"/>
        <end position="203"/>
    </location>
</feature>
<dbReference type="PANTHER" id="PTHR22683:SF41">
    <property type="entry name" value="DNA TRANSLOCASE FTSK"/>
    <property type="match status" value="1"/>
</dbReference>
<name>A0ABV7ZMG1_9HELI</name>
<evidence type="ECO:0000256" key="6">
    <source>
        <dbReference type="SAM" id="MobiDB-lite"/>
    </source>
</evidence>
<dbReference type="SUPFAM" id="SSF52540">
    <property type="entry name" value="P-loop containing nucleoside triphosphate hydrolases"/>
    <property type="match status" value="1"/>
</dbReference>
<feature type="binding site" evidence="5">
    <location>
        <begin position="385"/>
        <end position="392"/>
    </location>
    <ligand>
        <name>ATP</name>
        <dbReference type="ChEBI" id="CHEBI:30616"/>
    </ligand>
</feature>
<keyword evidence="3 5" id="KW-0067">ATP-binding</keyword>
<dbReference type="Gene3D" id="3.40.50.300">
    <property type="entry name" value="P-loop containing nucleotide triphosphate hydrolases"/>
    <property type="match status" value="1"/>
</dbReference>
<evidence type="ECO:0000256" key="5">
    <source>
        <dbReference type="PROSITE-ProRule" id="PRU00289"/>
    </source>
</evidence>
<organism evidence="9 10">
    <name type="scientific">Helicobacter baculiformis</name>
    <dbReference type="NCBI Taxonomy" id="427351"/>
    <lineage>
        <taxon>Bacteria</taxon>
        <taxon>Pseudomonadati</taxon>
        <taxon>Campylobacterota</taxon>
        <taxon>Epsilonproteobacteria</taxon>
        <taxon>Campylobacterales</taxon>
        <taxon>Helicobacteraceae</taxon>
        <taxon>Helicobacter</taxon>
    </lineage>
</organism>
<sequence>MATWFGQSGLAGAWGASVARFNVAYFGYLAYVDVFYLALLSVLARRASLRALEWLLSSLLCFLALLLAQALLWRKGIVGCALLEVLEVYIGVVGVWLVALILMGYAFFSLSPQMSKRIVLYMRVTLLELPCYYARLRTWTQNKFDQTYKAPRFKPHMSKASPPSQSSPFKVKITPYTQAPTPPSQALDPQVQLIPSKPSTSNSKSAYLDLVQQRRSLQTPEINSSPPSPRPTLSTLPSTDLLNPSMPVSHALDQIEQQAKNLLAKLRTFKIEGEIVHTCIGPVVCTFEFRPAPHVKVSKIMGLADDLAMALCAQSMRIHAPIQGKDVMGIEIARNQSEIIALKEVLESPLFQQASYPLALALGKDVRGEVFVRDLSTLPHLLIAGTTGSGKSVGLHAMLLSLLYKNTPDMVRLLVIDPKRVEFSAYADIPHLITPIITDPNQAINALKSAVQEMERRYTCMSALRVKNLQSYNAKTSEHLPFLVIVIDELADLMMVGGKEVEAPIIRIAQMGRASGIHLIVATQRPSVEVLTGLIKTNLPCRISFKVGSKIDSRIILDSDGAQNLLGRGDMLFAQNNMLQRLHAPYATEAEIERVMDFLRAQQVAHYDPNFTLEDHD</sequence>
<feature type="compositionally biased region" description="Low complexity" evidence="6">
    <location>
        <begin position="231"/>
        <end position="241"/>
    </location>
</feature>
<keyword evidence="7" id="KW-0812">Transmembrane</keyword>
<feature type="transmembrane region" description="Helical" evidence="7">
    <location>
        <begin position="25"/>
        <end position="44"/>
    </location>
</feature>
<dbReference type="PANTHER" id="PTHR22683">
    <property type="entry name" value="SPORULATION PROTEIN RELATED"/>
    <property type="match status" value="1"/>
</dbReference>
<evidence type="ECO:0000259" key="8">
    <source>
        <dbReference type="PROSITE" id="PS50901"/>
    </source>
</evidence>
<evidence type="ECO:0000256" key="1">
    <source>
        <dbReference type="ARBA" id="ARBA00006474"/>
    </source>
</evidence>
<keyword evidence="10" id="KW-1185">Reference proteome</keyword>
<keyword evidence="7" id="KW-0472">Membrane</keyword>
<gene>
    <name evidence="9" type="ORF">ACFOPX_08100</name>
</gene>
<evidence type="ECO:0000256" key="4">
    <source>
        <dbReference type="ARBA" id="ARBA00023125"/>
    </source>
</evidence>
<keyword evidence="2 5" id="KW-0547">Nucleotide-binding</keyword>
<evidence type="ECO:0000256" key="3">
    <source>
        <dbReference type="ARBA" id="ARBA00022840"/>
    </source>
</evidence>
<dbReference type="EMBL" id="JBHRZO010000055">
    <property type="protein sequence ID" value="MFC3848467.1"/>
    <property type="molecule type" value="Genomic_DNA"/>
</dbReference>
<feature type="domain" description="FtsK" evidence="8">
    <location>
        <begin position="367"/>
        <end position="554"/>
    </location>
</feature>
<protein>
    <submittedName>
        <fullName evidence="9">DNA translocase FtsK</fullName>
    </submittedName>
</protein>
<dbReference type="InterPro" id="IPR002543">
    <property type="entry name" value="FtsK_dom"/>
</dbReference>
<dbReference type="InterPro" id="IPR050206">
    <property type="entry name" value="FtsK/SpoIIIE/SftA"/>
</dbReference>
<evidence type="ECO:0000313" key="10">
    <source>
        <dbReference type="Proteomes" id="UP001595783"/>
    </source>
</evidence>
<feature type="region of interest" description="Disordered" evidence="6">
    <location>
        <begin position="217"/>
        <end position="241"/>
    </location>
</feature>
<dbReference type="RefSeq" id="WP_233709053.1">
    <property type="nucleotide sequence ID" value="NZ_FZMF01000044.1"/>
</dbReference>
<reference evidence="10" key="1">
    <citation type="journal article" date="2019" name="Int. J. Syst. Evol. Microbiol.">
        <title>The Global Catalogue of Microorganisms (GCM) 10K type strain sequencing project: providing services to taxonomists for standard genome sequencing and annotation.</title>
        <authorList>
            <consortium name="The Broad Institute Genomics Platform"/>
            <consortium name="The Broad Institute Genome Sequencing Center for Infectious Disease"/>
            <person name="Wu L."/>
            <person name="Ma J."/>
        </authorList>
    </citation>
    <scope>NUCLEOTIDE SEQUENCE [LARGE SCALE GENOMIC DNA]</scope>
    <source>
        <strain evidence="10">CCUG 53816</strain>
    </source>
</reference>
<proteinExistence type="inferred from homology"/>
<dbReference type="Pfam" id="PF17854">
    <property type="entry name" value="FtsK_alpha"/>
    <property type="match status" value="1"/>
</dbReference>
<dbReference type="InterPro" id="IPR041027">
    <property type="entry name" value="FtsK_alpha"/>
</dbReference>
<feature type="transmembrane region" description="Helical" evidence="7">
    <location>
        <begin position="88"/>
        <end position="108"/>
    </location>
</feature>
<evidence type="ECO:0000313" key="9">
    <source>
        <dbReference type="EMBL" id="MFC3848467.1"/>
    </source>
</evidence>
<evidence type="ECO:0000256" key="7">
    <source>
        <dbReference type="SAM" id="Phobius"/>
    </source>
</evidence>
<dbReference type="PROSITE" id="PS50901">
    <property type="entry name" value="FTSK"/>
    <property type="match status" value="1"/>
</dbReference>
<comment type="caution">
    <text evidence="9">The sequence shown here is derived from an EMBL/GenBank/DDBJ whole genome shotgun (WGS) entry which is preliminary data.</text>
</comment>
<feature type="transmembrane region" description="Helical" evidence="7">
    <location>
        <begin position="51"/>
        <end position="73"/>
    </location>
</feature>
<dbReference type="InterPro" id="IPR027417">
    <property type="entry name" value="P-loop_NTPase"/>
</dbReference>
<dbReference type="Proteomes" id="UP001595783">
    <property type="component" value="Unassembled WGS sequence"/>
</dbReference>
<accession>A0ABV7ZMG1</accession>